<dbReference type="Pfam" id="PF00903">
    <property type="entry name" value="Glyoxalase"/>
    <property type="match status" value="1"/>
</dbReference>
<reference evidence="2" key="1">
    <citation type="submission" date="2022-11" db="EMBL/GenBank/DDBJ databases">
        <title>High-quality draft genome sequence of Galbibacter sp. strain CMA-7.</title>
        <authorList>
            <person name="Wei L."/>
            <person name="Dong C."/>
            <person name="Shao Z."/>
        </authorList>
    </citation>
    <scope>NUCLEOTIDE SEQUENCE</scope>
    <source>
        <strain evidence="2">CMA-7</strain>
    </source>
</reference>
<dbReference type="InterPro" id="IPR029068">
    <property type="entry name" value="Glyas_Bleomycin-R_OHBP_Dase"/>
</dbReference>
<dbReference type="Gene3D" id="3.10.180.10">
    <property type="entry name" value="2,3-Dihydroxybiphenyl 1,2-Dioxygenase, domain 1"/>
    <property type="match status" value="1"/>
</dbReference>
<feature type="domain" description="Glyoxalase/fosfomycin resistance/dioxygenase" evidence="1">
    <location>
        <begin position="14"/>
        <end position="42"/>
    </location>
</feature>
<dbReference type="SUPFAM" id="SSF54593">
    <property type="entry name" value="Glyoxalase/Bleomycin resistance protein/Dihydroxybiphenyl dioxygenase"/>
    <property type="match status" value="1"/>
</dbReference>
<dbReference type="Proteomes" id="UP001153642">
    <property type="component" value="Unassembled WGS sequence"/>
</dbReference>
<name>A0ABT6FR16_9FLAO</name>
<accession>A0ABT6FR16</accession>
<comment type="caution">
    <text evidence="2">The sequence shown here is derived from an EMBL/GenBank/DDBJ whole genome shotgun (WGS) entry which is preliminary data.</text>
</comment>
<gene>
    <name evidence="2" type="ORF">OSR52_07470</name>
</gene>
<keyword evidence="3" id="KW-1185">Reference proteome</keyword>
<proteinExistence type="predicted"/>
<evidence type="ECO:0000313" key="3">
    <source>
        <dbReference type="Proteomes" id="UP001153642"/>
    </source>
</evidence>
<evidence type="ECO:0000259" key="1">
    <source>
        <dbReference type="Pfam" id="PF00903"/>
    </source>
</evidence>
<protein>
    <submittedName>
        <fullName evidence="2">VOC family protein</fullName>
    </submittedName>
</protein>
<evidence type="ECO:0000313" key="2">
    <source>
        <dbReference type="EMBL" id="MDG3585705.1"/>
    </source>
</evidence>
<dbReference type="EMBL" id="JAPMUA010000002">
    <property type="protein sequence ID" value="MDG3585705.1"/>
    <property type="molecule type" value="Genomic_DNA"/>
</dbReference>
<sequence>MKEVIKTPEQNKVYIRYIVNDVEESIDFYTQFLGFTVKMHSLDNSFAMLESGSLYLLLNIPGQGGAGQAKHSQMVQYLHPEDRIEFRYG</sequence>
<organism evidence="2 3">
    <name type="scientific">Galbibacter pacificus</name>
    <dbReference type="NCBI Taxonomy" id="2996052"/>
    <lineage>
        <taxon>Bacteria</taxon>
        <taxon>Pseudomonadati</taxon>
        <taxon>Bacteroidota</taxon>
        <taxon>Flavobacteriia</taxon>
        <taxon>Flavobacteriales</taxon>
        <taxon>Flavobacteriaceae</taxon>
        <taxon>Galbibacter</taxon>
    </lineage>
</organism>
<dbReference type="RefSeq" id="WP_277899038.1">
    <property type="nucleotide sequence ID" value="NZ_JAPMUA010000002.1"/>
</dbReference>
<dbReference type="InterPro" id="IPR004360">
    <property type="entry name" value="Glyas_Fos-R_dOase_dom"/>
</dbReference>